<sequence>MMTWDASGWNYGVQLVVKRKWATGDMLIECPPGECTFDDRVDVTRLQTRSCLPVHSAEGMQTEETFLHYIHRLDEWISQRSAVEAATGGEPIQRPVVLMLDNHCSRFSDELLRKTSGPAAELGIRIFTEESGTSGFLQALDQFNSSFHRSYNKARDAYKDAHLAVHGHPLSHLALADFLGILGGSKRLGVPGMWFSWCDRYDIIKAWKRVGIAGNRLCPQLVDRSNFVDQDAELAAARRDASVSSPGPSSLAEAKRTPPGLRRGSLAAANAKLQQLEQFAKKLEEKAQAPYDPSRGVLSLSSDAPSARQGGTGSDDDSDAADGDSASPVRARRRLVQLSGSFTLRDMWGEKQKRQQEAAKVEDAAQRKKAARLEKRAEDEERSRVRRDAFVACKDVCMCAIVPCPWEGFMLCDNCGNLKKGWCKKRECVKWRKSPVSVASALVVGLESGVCASGAASDVGACP</sequence>
<dbReference type="EMBL" id="HBIQ01063628">
    <property type="protein sequence ID" value="CAE0569589.1"/>
    <property type="molecule type" value="Transcribed_RNA"/>
</dbReference>
<reference evidence="2" key="1">
    <citation type="submission" date="2021-01" db="EMBL/GenBank/DDBJ databases">
        <authorList>
            <person name="Corre E."/>
            <person name="Pelletier E."/>
            <person name="Niang G."/>
            <person name="Scheremetjew M."/>
            <person name="Finn R."/>
            <person name="Kale V."/>
            <person name="Holt S."/>
            <person name="Cochrane G."/>
            <person name="Meng A."/>
            <person name="Brown T."/>
            <person name="Cohen L."/>
        </authorList>
    </citation>
    <scope>NUCLEOTIDE SEQUENCE</scope>
    <source>
        <strain evidence="2">SPMC142</strain>
    </source>
</reference>
<proteinExistence type="predicted"/>
<gene>
    <name evidence="2" type="ORF">SACU0126_LOCUS20211</name>
</gene>
<dbReference type="AlphaFoldDB" id="A0A7S3T0M0"/>
<accession>A0A7S3T0M0</accession>
<protein>
    <submittedName>
        <fullName evidence="2">Uncharacterized protein</fullName>
    </submittedName>
</protein>
<evidence type="ECO:0000313" key="2">
    <source>
        <dbReference type="EMBL" id="CAE0569589.1"/>
    </source>
</evidence>
<evidence type="ECO:0000256" key="1">
    <source>
        <dbReference type="SAM" id="MobiDB-lite"/>
    </source>
</evidence>
<feature type="region of interest" description="Disordered" evidence="1">
    <location>
        <begin position="347"/>
        <end position="366"/>
    </location>
</feature>
<feature type="region of interest" description="Disordered" evidence="1">
    <location>
        <begin position="287"/>
        <end position="332"/>
    </location>
</feature>
<name>A0A7S3T0M0_9SPIT</name>
<organism evidence="2">
    <name type="scientific">Strombidinopsis acuminata</name>
    <dbReference type="NCBI Taxonomy" id="141414"/>
    <lineage>
        <taxon>Eukaryota</taxon>
        <taxon>Sar</taxon>
        <taxon>Alveolata</taxon>
        <taxon>Ciliophora</taxon>
        <taxon>Intramacronucleata</taxon>
        <taxon>Spirotrichea</taxon>
        <taxon>Choreotrichia</taxon>
        <taxon>Choreotrichida</taxon>
        <taxon>Strombidinopsidae</taxon>
        <taxon>Strombidinopsis</taxon>
    </lineage>
</organism>
<feature type="region of interest" description="Disordered" evidence="1">
    <location>
        <begin position="238"/>
        <end position="262"/>
    </location>
</feature>